<evidence type="ECO:0000313" key="10">
    <source>
        <dbReference type="Proteomes" id="UP000608579"/>
    </source>
</evidence>
<keyword evidence="4 7" id="KW-0547">Nucleotide-binding</keyword>
<protein>
    <recommendedName>
        <fullName evidence="7">Homoserine kinase</fullName>
        <shortName evidence="7">HK</shortName>
        <shortName evidence="7">HSK</shortName>
        <ecNumber evidence="7">2.7.1.39</ecNumber>
    </recommendedName>
</protein>
<dbReference type="SUPFAM" id="SSF55060">
    <property type="entry name" value="GHMP Kinase, C-terminal domain"/>
    <property type="match status" value="1"/>
</dbReference>
<evidence type="ECO:0000256" key="1">
    <source>
        <dbReference type="ARBA" id="ARBA00022605"/>
    </source>
</evidence>
<evidence type="ECO:0000256" key="7">
    <source>
        <dbReference type="HAMAP-Rule" id="MF_00384"/>
    </source>
</evidence>
<keyword evidence="5 7" id="KW-0418">Kinase</keyword>
<evidence type="ECO:0000256" key="4">
    <source>
        <dbReference type="ARBA" id="ARBA00022741"/>
    </source>
</evidence>
<evidence type="ECO:0000313" key="9">
    <source>
        <dbReference type="EMBL" id="HIQ30394.1"/>
    </source>
</evidence>
<keyword evidence="6 7" id="KW-0067">ATP-binding</keyword>
<dbReference type="GO" id="GO:0004413">
    <property type="term" value="F:homoserine kinase activity"/>
    <property type="evidence" value="ECO:0007669"/>
    <property type="project" value="UniProtKB-UniRule"/>
</dbReference>
<keyword evidence="7" id="KW-0963">Cytoplasm</keyword>
<dbReference type="Gene3D" id="3.30.230.10">
    <property type="match status" value="1"/>
</dbReference>
<accession>A0A833ECM3</accession>
<dbReference type="Proteomes" id="UP000608579">
    <property type="component" value="Unassembled WGS sequence"/>
</dbReference>
<dbReference type="SUPFAM" id="SSF54211">
    <property type="entry name" value="Ribosomal protein S5 domain 2-like"/>
    <property type="match status" value="1"/>
</dbReference>
<comment type="caution">
    <text evidence="7">Lacks conserved residue(s) required for the propagation of feature annotation.</text>
</comment>
<dbReference type="EMBL" id="DQVM01000148">
    <property type="protein sequence ID" value="HIQ30394.1"/>
    <property type="molecule type" value="Genomic_DNA"/>
</dbReference>
<organism evidence="9 10">
    <name type="scientific">Caldiarchaeum subterraneum</name>
    <dbReference type="NCBI Taxonomy" id="311458"/>
    <lineage>
        <taxon>Archaea</taxon>
        <taxon>Nitrososphaerota</taxon>
        <taxon>Candidatus Caldarchaeales</taxon>
        <taxon>Candidatus Caldarchaeaceae</taxon>
        <taxon>Candidatus Caldarchaeum</taxon>
    </lineage>
</organism>
<dbReference type="GO" id="GO:0005524">
    <property type="term" value="F:ATP binding"/>
    <property type="evidence" value="ECO:0007669"/>
    <property type="project" value="UniProtKB-UniRule"/>
</dbReference>
<evidence type="ECO:0000256" key="5">
    <source>
        <dbReference type="ARBA" id="ARBA00022777"/>
    </source>
</evidence>
<sequence length="331" mass="36002">MKKEKTNKATVVVPASSANLGPGFDVFSVALKEPTLTIYAELRDDENIRIVNQGSYASEVSTNPEQHSGAQAIKNLLEDKGIRKGFDFVVWVDIPPRKGLGISGAEAVGFIYAANHILSLNLSEIEIIKYAASAEPGMHLDNVAASALGGFVITLKDSLLNKLTARKIHPPEDLGFAVIIPDIKKTSTATARTALPVNVDVKKHIEAAARCSLIAYSLAKDDIDLLLEVVSYDPYAEPVRADTGIYGEGINRETLMQEKKILLERFHVAETISGAGPSRLLWFRKSENQKTGSERPIDEAVKLVVRNLEKHGHKAVSIIETEPSNVGCQLL</sequence>
<reference evidence="9" key="1">
    <citation type="journal article" date="2020" name="ISME J.">
        <title>Gammaproteobacteria mediating utilization of methyl-, sulfur- and petroleum organic compounds in deep ocean hydrothermal plumes.</title>
        <authorList>
            <person name="Zhou Z."/>
            <person name="Liu Y."/>
            <person name="Pan J."/>
            <person name="Cron B.R."/>
            <person name="Toner B.M."/>
            <person name="Anantharaman K."/>
            <person name="Breier J.A."/>
            <person name="Dick G.J."/>
            <person name="Li M."/>
        </authorList>
    </citation>
    <scope>NUCLEOTIDE SEQUENCE</scope>
    <source>
        <strain evidence="9">SZUA-1515</strain>
    </source>
</reference>
<dbReference type="PANTHER" id="PTHR20861">
    <property type="entry name" value="HOMOSERINE/4-DIPHOSPHOCYTIDYL-2-C-METHYL-D-ERYTHRITOL KINASE"/>
    <property type="match status" value="1"/>
</dbReference>
<dbReference type="InterPro" id="IPR000870">
    <property type="entry name" value="Homoserine_kinase"/>
</dbReference>
<comment type="caution">
    <text evidence="9">The sequence shown here is derived from an EMBL/GenBank/DDBJ whole genome shotgun (WGS) entry which is preliminary data.</text>
</comment>
<dbReference type="InterPro" id="IPR014721">
    <property type="entry name" value="Ribsml_uS5_D2-typ_fold_subgr"/>
</dbReference>
<proteinExistence type="inferred from homology"/>
<dbReference type="GO" id="GO:0009088">
    <property type="term" value="P:threonine biosynthetic process"/>
    <property type="evidence" value="ECO:0007669"/>
    <property type="project" value="UniProtKB-UniRule"/>
</dbReference>
<keyword evidence="3 7" id="KW-0791">Threonine biosynthesis</keyword>
<evidence type="ECO:0000259" key="8">
    <source>
        <dbReference type="Pfam" id="PF00288"/>
    </source>
</evidence>
<keyword evidence="2 7" id="KW-0808">Transferase</keyword>
<comment type="function">
    <text evidence="7">Catalyzes the ATP-dependent phosphorylation of L-homoserine to L-homoserine phosphate.</text>
</comment>
<comment type="similarity">
    <text evidence="7">Belongs to the GHMP kinase family. Homoserine kinase subfamily.</text>
</comment>
<dbReference type="InterPro" id="IPR006204">
    <property type="entry name" value="GHMP_kinase_N_dom"/>
</dbReference>
<dbReference type="InterPro" id="IPR036554">
    <property type="entry name" value="GHMP_kinase_C_sf"/>
</dbReference>
<dbReference type="PANTHER" id="PTHR20861:SF1">
    <property type="entry name" value="HOMOSERINE KINASE"/>
    <property type="match status" value="1"/>
</dbReference>
<evidence type="ECO:0000256" key="3">
    <source>
        <dbReference type="ARBA" id="ARBA00022697"/>
    </source>
</evidence>
<dbReference type="AlphaFoldDB" id="A0A833ECM3"/>
<dbReference type="Gene3D" id="3.30.70.890">
    <property type="entry name" value="GHMP kinase, C-terminal domain"/>
    <property type="match status" value="1"/>
</dbReference>
<keyword evidence="1 7" id="KW-0028">Amino-acid biosynthesis</keyword>
<dbReference type="PRINTS" id="PR00958">
    <property type="entry name" value="HOMSERKINASE"/>
</dbReference>
<evidence type="ECO:0000256" key="2">
    <source>
        <dbReference type="ARBA" id="ARBA00022679"/>
    </source>
</evidence>
<dbReference type="UniPathway" id="UPA00050">
    <property type="reaction ID" value="UER00064"/>
</dbReference>
<dbReference type="GO" id="GO:0005737">
    <property type="term" value="C:cytoplasm"/>
    <property type="evidence" value="ECO:0007669"/>
    <property type="project" value="UniProtKB-SubCell"/>
</dbReference>
<name>A0A833ECM3_CALS0</name>
<dbReference type="HAMAP" id="MF_00384">
    <property type="entry name" value="Homoser_kinase"/>
    <property type="match status" value="1"/>
</dbReference>
<dbReference type="Pfam" id="PF00288">
    <property type="entry name" value="GHMP_kinases_N"/>
    <property type="match status" value="1"/>
</dbReference>
<dbReference type="InterPro" id="IPR020568">
    <property type="entry name" value="Ribosomal_Su5_D2-typ_SF"/>
</dbReference>
<evidence type="ECO:0000256" key="6">
    <source>
        <dbReference type="ARBA" id="ARBA00022840"/>
    </source>
</evidence>
<comment type="pathway">
    <text evidence="7">Amino-acid biosynthesis; L-threonine biosynthesis; L-threonine from L-aspartate: step 4/5.</text>
</comment>
<comment type="subcellular location">
    <subcellularLocation>
        <location evidence="7">Cytoplasm</location>
    </subcellularLocation>
</comment>
<gene>
    <name evidence="7" type="primary">thrB</name>
    <name evidence="9" type="ORF">EYH45_07525</name>
</gene>
<feature type="domain" description="GHMP kinase N-terminal" evidence="8">
    <location>
        <begin position="71"/>
        <end position="150"/>
    </location>
</feature>
<dbReference type="EC" id="2.7.1.39" evidence="7"/>
<comment type="catalytic activity">
    <reaction evidence="7">
        <text>L-homoserine + ATP = O-phospho-L-homoserine + ADP + H(+)</text>
        <dbReference type="Rhea" id="RHEA:13985"/>
        <dbReference type="ChEBI" id="CHEBI:15378"/>
        <dbReference type="ChEBI" id="CHEBI:30616"/>
        <dbReference type="ChEBI" id="CHEBI:57476"/>
        <dbReference type="ChEBI" id="CHEBI:57590"/>
        <dbReference type="ChEBI" id="CHEBI:456216"/>
        <dbReference type="EC" id="2.7.1.39"/>
    </reaction>
</comment>